<sequence length="35" mass="3934">MGGQVRAITYKGNFSKPCGYDRDVYNGLFTLVLYS</sequence>
<reference evidence="1 2" key="1">
    <citation type="submission" date="2019-09" db="EMBL/GenBank/DDBJ databases">
        <authorList>
            <person name="Chandra G."/>
            <person name="Truman W A."/>
        </authorList>
    </citation>
    <scope>NUCLEOTIDE SEQUENCE [LARGE SCALE GENOMIC DNA]</scope>
    <source>
        <strain evidence="1">PS900</strain>
    </source>
</reference>
<evidence type="ECO:0000313" key="2">
    <source>
        <dbReference type="Proteomes" id="UP000325723"/>
    </source>
</evidence>
<dbReference type="AlphaFoldDB" id="A0A5E7GDV1"/>
<evidence type="ECO:0000313" key="1">
    <source>
        <dbReference type="EMBL" id="VVP22641.1"/>
    </source>
</evidence>
<proteinExistence type="predicted"/>
<name>A0A5E7GDV1_PSEFL</name>
<protein>
    <submittedName>
        <fullName evidence="1">Uncharacterized protein</fullName>
    </submittedName>
</protein>
<dbReference type="Proteomes" id="UP000325723">
    <property type="component" value="Unassembled WGS sequence"/>
</dbReference>
<organism evidence="1 2">
    <name type="scientific">Pseudomonas fluorescens</name>
    <dbReference type="NCBI Taxonomy" id="294"/>
    <lineage>
        <taxon>Bacteria</taxon>
        <taxon>Pseudomonadati</taxon>
        <taxon>Pseudomonadota</taxon>
        <taxon>Gammaproteobacteria</taxon>
        <taxon>Pseudomonadales</taxon>
        <taxon>Pseudomonadaceae</taxon>
        <taxon>Pseudomonas</taxon>
    </lineage>
</organism>
<dbReference type="EMBL" id="CABVIE010000012">
    <property type="protein sequence ID" value="VVP22641.1"/>
    <property type="molecule type" value="Genomic_DNA"/>
</dbReference>
<accession>A0A5E7GDV1</accession>
<comment type="caution">
    <text evidence="1">The sequence shown here is derived from an EMBL/GenBank/DDBJ whole genome shotgun (WGS) entry which is preliminary data.</text>
</comment>
<gene>
    <name evidence="1" type="ORF">PS900_03937</name>
</gene>